<dbReference type="SUPFAM" id="SSF47370">
    <property type="entry name" value="Bromodomain"/>
    <property type="match status" value="1"/>
</dbReference>
<feature type="domain" description="Bromo" evidence="5">
    <location>
        <begin position="464"/>
        <end position="537"/>
    </location>
</feature>
<dbReference type="EMBL" id="AFNH02001050">
    <property type="protein sequence ID" value="EZG44984.1"/>
    <property type="molecule type" value="Genomic_DNA"/>
</dbReference>
<dbReference type="Gene3D" id="1.20.920.10">
    <property type="entry name" value="Bromodomain-like"/>
    <property type="match status" value="1"/>
</dbReference>
<dbReference type="AlphaFoldDB" id="A0A023B0H4"/>
<keyword evidence="2" id="KW-0040">ANK repeat</keyword>
<dbReference type="Gene3D" id="1.25.40.20">
    <property type="entry name" value="Ankyrin repeat-containing domain"/>
    <property type="match status" value="1"/>
</dbReference>
<organism evidence="6 7">
    <name type="scientific">Gregarina niphandrodes</name>
    <name type="common">Septate eugregarine</name>
    <dbReference type="NCBI Taxonomy" id="110365"/>
    <lineage>
        <taxon>Eukaryota</taxon>
        <taxon>Sar</taxon>
        <taxon>Alveolata</taxon>
        <taxon>Apicomplexa</taxon>
        <taxon>Conoidasida</taxon>
        <taxon>Gregarinasina</taxon>
        <taxon>Eugregarinorida</taxon>
        <taxon>Gregarinidae</taxon>
        <taxon>Gregarina</taxon>
    </lineage>
</organism>
<dbReference type="InterPro" id="IPR002110">
    <property type="entry name" value="Ankyrin_rpt"/>
</dbReference>
<dbReference type="SUPFAM" id="SSF48403">
    <property type="entry name" value="Ankyrin repeat"/>
    <property type="match status" value="1"/>
</dbReference>
<keyword evidence="7" id="KW-1185">Reference proteome</keyword>
<evidence type="ECO:0000256" key="3">
    <source>
        <dbReference type="PROSITE-ProRule" id="PRU00035"/>
    </source>
</evidence>
<protein>
    <submittedName>
        <fullName evidence="6">Bromodomain protein</fullName>
    </submittedName>
</protein>
<dbReference type="GO" id="GO:0006338">
    <property type="term" value="P:chromatin remodeling"/>
    <property type="evidence" value="ECO:0007669"/>
    <property type="project" value="TreeGrafter"/>
</dbReference>
<evidence type="ECO:0000256" key="4">
    <source>
        <dbReference type="SAM" id="MobiDB-lite"/>
    </source>
</evidence>
<dbReference type="InterPro" id="IPR001487">
    <property type="entry name" value="Bromodomain"/>
</dbReference>
<evidence type="ECO:0000256" key="1">
    <source>
        <dbReference type="ARBA" id="ARBA00023117"/>
    </source>
</evidence>
<dbReference type="PANTHER" id="PTHR22880:SF225">
    <property type="entry name" value="BROMODOMAIN-CONTAINING PROTEIN BET-1-RELATED"/>
    <property type="match status" value="1"/>
</dbReference>
<dbReference type="InterPro" id="IPR036770">
    <property type="entry name" value="Ankyrin_rpt-contain_sf"/>
</dbReference>
<evidence type="ECO:0000256" key="2">
    <source>
        <dbReference type="PROSITE-ProRule" id="PRU00023"/>
    </source>
</evidence>
<gene>
    <name evidence="6" type="ORF">GNI_142040</name>
</gene>
<dbReference type="PROSITE" id="PS00633">
    <property type="entry name" value="BROMODOMAIN_1"/>
    <property type="match status" value="1"/>
</dbReference>
<dbReference type="Pfam" id="PF00439">
    <property type="entry name" value="Bromodomain"/>
    <property type="match status" value="1"/>
</dbReference>
<dbReference type="RefSeq" id="XP_011132610.1">
    <property type="nucleotide sequence ID" value="XM_011134308.1"/>
</dbReference>
<dbReference type="InterPro" id="IPR050935">
    <property type="entry name" value="Bromo_chromatin_reader"/>
</dbReference>
<dbReference type="eggNOG" id="KOG1474">
    <property type="taxonomic scope" value="Eukaryota"/>
</dbReference>
<feature type="region of interest" description="Disordered" evidence="4">
    <location>
        <begin position="271"/>
        <end position="391"/>
    </location>
</feature>
<dbReference type="SMART" id="SM00297">
    <property type="entry name" value="BROMO"/>
    <property type="match status" value="1"/>
</dbReference>
<proteinExistence type="predicted"/>
<evidence type="ECO:0000259" key="5">
    <source>
        <dbReference type="PROSITE" id="PS50014"/>
    </source>
</evidence>
<dbReference type="GO" id="GO:0005634">
    <property type="term" value="C:nucleus"/>
    <property type="evidence" value="ECO:0007669"/>
    <property type="project" value="TreeGrafter"/>
</dbReference>
<dbReference type="GO" id="GO:0000785">
    <property type="term" value="C:chromatin"/>
    <property type="evidence" value="ECO:0007669"/>
    <property type="project" value="TreeGrafter"/>
</dbReference>
<feature type="repeat" description="ANK" evidence="2">
    <location>
        <begin position="213"/>
        <end position="245"/>
    </location>
</feature>
<dbReference type="InterPro" id="IPR018359">
    <property type="entry name" value="Bromodomain_CS"/>
</dbReference>
<dbReference type="OrthoDB" id="448960at2759"/>
<dbReference type="eggNOG" id="KOG0502">
    <property type="taxonomic scope" value="Eukaryota"/>
</dbReference>
<dbReference type="PROSITE" id="PS50088">
    <property type="entry name" value="ANK_REPEAT"/>
    <property type="match status" value="1"/>
</dbReference>
<dbReference type="Pfam" id="PF12796">
    <property type="entry name" value="Ank_2"/>
    <property type="match status" value="1"/>
</dbReference>
<evidence type="ECO:0000313" key="7">
    <source>
        <dbReference type="Proteomes" id="UP000019763"/>
    </source>
</evidence>
<name>A0A023B0H4_GRENI</name>
<comment type="caution">
    <text evidence="6">The sequence shown here is derived from an EMBL/GenBank/DDBJ whole genome shotgun (WGS) entry which is preliminary data.</text>
</comment>
<feature type="compositionally biased region" description="Basic residues" evidence="4">
    <location>
        <begin position="356"/>
        <end position="366"/>
    </location>
</feature>
<dbReference type="SMART" id="SM00248">
    <property type="entry name" value="ANK"/>
    <property type="match status" value="3"/>
</dbReference>
<reference evidence="6" key="1">
    <citation type="submission" date="2013-12" db="EMBL/GenBank/DDBJ databases">
        <authorList>
            <person name="Omoto C.K."/>
            <person name="Sibley D."/>
            <person name="Venepally P."/>
            <person name="Hadjithomas M."/>
            <person name="Karamycheva S."/>
            <person name="Brunk B."/>
            <person name="Roos D."/>
            <person name="Caler E."/>
            <person name="Lorenzi H."/>
        </authorList>
    </citation>
    <scope>NUCLEOTIDE SEQUENCE</scope>
</reference>
<evidence type="ECO:0000313" key="6">
    <source>
        <dbReference type="EMBL" id="EZG44984.1"/>
    </source>
</evidence>
<accession>A0A023B0H4</accession>
<dbReference type="PRINTS" id="PR00503">
    <property type="entry name" value="BROMODOMAIN"/>
</dbReference>
<dbReference type="VEuPathDB" id="CryptoDB:GNI_142040"/>
<dbReference type="Proteomes" id="UP000019763">
    <property type="component" value="Unassembled WGS sequence"/>
</dbReference>
<dbReference type="PANTHER" id="PTHR22880">
    <property type="entry name" value="FALZ-RELATED BROMODOMAIN-CONTAINING PROTEINS"/>
    <property type="match status" value="1"/>
</dbReference>
<dbReference type="InterPro" id="IPR036427">
    <property type="entry name" value="Bromodomain-like_sf"/>
</dbReference>
<keyword evidence="1 3" id="KW-0103">Bromodomain</keyword>
<dbReference type="PROSITE" id="PS50014">
    <property type="entry name" value="BROMODOMAIN_2"/>
    <property type="match status" value="1"/>
</dbReference>
<dbReference type="GO" id="GO:0006355">
    <property type="term" value="P:regulation of DNA-templated transcription"/>
    <property type="evidence" value="ECO:0007669"/>
    <property type="project" value="TreeGrafter"/>
</dbReference>
<dbReference type="GeneID" id="22915036"/>
<feature type="compositionally biased region" description="Low complexity" evidence="4">
    <location>
        <begin position="316"/>
        <end position="352"/>
    </location>
</feature>
<sequence>MDTTGPLDVFPARVQHIPFSEAFTAVKTACQDGSWKTPCEEGRILPFYAASRASEQEAVTLWLYIMTHVANYPTEHLDVYGQTPIFYAAREGHLNLLKLMATGTHVEPSLLEQAGAQDPKIQALVDKLKAADETTADDSDHDHGAAKAEPKAETKAETRSEKAKPGALPLFDPGYLDSTSQTALFYACREGHNEIIRYLVTDRRVPVNHIDLNGDTALFYAARDNREATCKLMVEFGADCGFRNKSKYYASTVAKKMGHKRLATYLEQCRKTQPKPQAATHERATHERATHERATHERATHERATHERATHRETHAVATKAANTTKAAVASDSEDAAAASASASATSPATASVEKKRARPQRGKRKHSEEQEPEPVRASPKRRAVKQQPVPVAEDRDLCCLQFMSPLKTWSHTPQFKVQEFESIFPELAVWDGMGSAAAKSLEGDNQRSQWHRLATDVMRHLCHEVENAHFFREPVDTDRWNIPDYHEVVKEPMDFGTILTNLEVGVQYLTIHDFLRDLNLVFDNCILYNGGDSNIGKIAQSVRETAYAYARSIGLQDLADKEAGGGKPRRQGGGLTTS</sequence>
<feature type="region of interest" description="Disordered" evidence="4">
    <location>
        <begin position="132"/>
        <end position="164"/>
    </location>
</feature>
<feature type="compositionally biased region" description="Basic and acidic residues" evidence="4">
    <location>
        <begin position="280"/>
        <end position="315"/>
    </location>
</feature>